<accession>A0A0W0VNC2</accession>
<protein>
    <submittedName>
        <fullName evidence="1">Uncharacterized protein</fullName>
    </submittedName>
</protein>
<sequence>MGLYNEYEEYQSSDLNYENNEDIEHFDESEHKKRIRRLLEEKLERKRLREELEDELDGEFDWDELDK</sequence>
<proteinExistence type="predicted"/>
<dbReference type="RefSeq" id="WP_058528735.1">
    <property type="nucleotide sequence ID" value="NZ_CAAAHZ010000004.1"/>
</dbReference>
<name>A0A0W0VNC2_9GAMM</name>
<gene>
    <name evidence="1" type="ORF">Llon_0720</name>
</gene>
<organism evidence="1 2">
    <name type="scientific">Legionella londiniensis</name>
    <dbReference type="NCBI Taxonomy" id="45068"/>
    <lineage>
        <taxon>Bacteria</taxon>
        <taxon>Pseudomonadati</taxon>
        <taxon>Pseudomonadota</taxon>
        <taxon>Gammaproteobacteria</taxon>
        <taxon>Legionellales</taxon>
        <taxon>Legionellaceae</taxon>
        <taxon>Legionella</taxon>
    </lineage>
</organism>
<dbReference type="AlphaFoldDB" id="A0A0W0VNC2"/>
<evidence type="ECO:0000313" key="2">
    <source>
        <dbReference type="Proteomes" id="UP000054997"/>
    </source>
</evidence>
<dbReference type="PATRIC" id="fig|45068.5.peg.767"/>
<evidence type="ECO:0000313" key="1">
    <source>
        <dbReference type="EMBL" id="KTD21555.1"/>
    </source>
</evidence>
<keyword evidence="2" id="KW-1185">Reference proteome</keyword>
<comment type="caution">
    <text evidence="1">The sequence shown here is derived from an EMBL/GenBank/DDBJ whole genome shotgun (WGS) entry which is preliminary data.</text>
</comment>
<dbReference type="EMBL" id="LNYK01000014">
    <property type="protein sequence ID" value="KTD21555.1"/>
    <property type="molecule type" value="Genomic_DNA"/>
</dbReference>
<reference evidence="1 2" key="1">
    <citation type="submission" date="2015-11" db="EMBL/GenBank/DDBJ databases">
        <title>Genomic analysis of 38 Legionella species identifies large and diverse effector repertoires.</title>
        <authorList>
            <person name="Burstein D."/>
            <person name="Amaro F."/>
            <person name="Zusman T."/>
            <person name="Lifshitz Z."/>
            <person name="Cohen O."/>
            <person name="Gilbert J.A."/>
            <person name="Pupko T."/>
            <person name="Shuman H.A."/>
            <person name="Segal G."/>
        </authorList>
    </citation>
    <scope>NUCLEOTIDE SEQUENCE [LARGE SCALE GENOMIC DNA]</scope>
    <source>
        <strain evidence="1 2">ATCC 49505</strain>
    </source>
</reference>
<dbReference type="Proteomes" id="UP000054997">
    <property type="component" value="Unassembled WGS sequence"/>
</dbReference>